<dbReference type="Proteomes" id="UP000317169">
    <property type="component" value="Unassembled WGS sequence"/>
</dbReference>
<keyword evidence="2" id="KW-0732">Signal</keyword>
<protein>
    <submittedName>
        <fullName evidence="4">Alpha/beta fold hydrolase</fullName>
    </submittedName>
</protein>
<dbReference type="PANTHER" id="PTHR43265:SF1">
    <property type="entry name" value="ESTERASE ESTD"/>
    <property type="match status" value="1"/>
</dbReference>
<evidence type="ECO:0000313" key="4">
    <source>
        <dbReference type="EMBL" id="TQD37661.1"/>
    </source>
</evidence>
<dbReference type="RefSeq" id="WP_141422036.1">
    <property type="nucleotide sequence ID" value="NZ_VIAR01000009.1"/>
</dbReference>
<keyword evidence="5" id="KW-1185">Reference proteome</keyword>
<evidence type="ECO:0000256" key="2">
    <source>
        <dbReference type="SAM" id="SignalP"/>
    </source>
</evidence>
<feature type="domain" description="Serine aminopeptidase S33" evidence="3">
    <location>
        <begin position="192"/>
        <end position="420"/>
    </location>
</feature>
<comment type="caution">
    <text evidence="4">The sequence shown here is derived from an EMBL/GenBank/DDBJ whole genome shotgun (WGS) entry which is preliminary data.</text>
</comment>
<dbReference type="PANTHER" id="PTHR43265">
    <property type="entry name" value="ESTERASE ESTD"/>
    <property type="match status" value="1"/>
</dbReference>
<dbReference type="GO" id="GO:0052689">
    <property type="term" value="F:carboxylic ester hydrolase activity"/>
    <property type="evidence" value="ECO:0007669"/>
    <property type="project" value="TreeGrafter"/>
</dbReference>
<evidence type="ECO:0000259" key="3">
    <source>
        <dbReference type="Pfam" id="PF12146"/>
    </source>
</evidence>
<proteinExistence type="predicted"/>
<sequence length="457" mass="50684">MKIYLSLLSILLSLFSLQAQNFAGNWQGHLNAGGQELQLVFHIKKAADGFSTTIDSPDQNAFGLAMQQTKIQNDSITIKANFMEYQGQWKNDTISGIFIQNGMQFPLQLTKEKSLGKSKDTAKSKRPQTPKAPFSYTVKEVSFYNAKDSIQLAGTLTLPKNKRDFPTLILLTGSGPQDRDETIMGHKPFLVLADFLTKNGIAVLRFDDRGTAKSEGDFMRSDAEDFVNDATAAVNFLKNHPQINNERIGVLGHSEGGLVGSMLAAESKVVAFLVLLAAPGVSGKKLLLTQLKDIAIAQGSNPMALAPQYNFNQKAFDIIINTSDTKVREALVTYFEEQGITSESQIEQLLKQFNLPFLKYLVRSQPSNYLEKIKIPVLALNGEKDMQVNAEENLSAIQTAMQKAGNKQLTVKRYKDLNHLFQTAETGLPKEYGKIEETIAAQVLEDIKKWILNLQTD</sequence>
<dbReference type="SUPFAM" id="SSF53474">
    <property type="entry name" value="alpha/beta-Hydrolases"/>
    <property type="match status" value="1"/>
</dbReference>
<dbReference type="EMBL" id="VIAR01000009">
    <property type="protein sequence ID" value="TQD37661.1"/>
    <property type="molecule type" value="Genomic_DNA"/>
</dbReference>
<name>A0A507ZLU1_9FLAO</name>
<dbReference type="InterPro" id="IPR029058">
    <property type="entry name" value="AB_hydrolase_fold"/>
</dbReference>
<organism evidence="4 5">
    <name type="scientific">Haloflavibacter putidus</name>
    <dbReference type="NCBI Taxonomy" id="2576776"/>
    <lineage>
        <taxon>Bacteria</taxon>
        <taxon>Pseudomonadati</taxon>
        <taxon>Bacteroidota</taxon>
        <taxon>Flavobacteriia</taxon>
        <taxon>Flavobacteriales</taxon>
        <taxon>Flavobacteriaceae</taxon>
        <taxon>Haloflavibacter</taxon>
    </lineage>
</organism>
<reference evidence="4 5" key="1">
    <citation type="submission" date="2019-06" db="EMBL/GenBank/DDBJ databases">
        <title>Flavibacter putida gen. nov., sp. nov., a novel marine bacterium of the family Flavobacteriaceae isolated from coastal seawater.</title>
        <authorList>
            <person name="Feng X."/>
        </authorList>
    </citation>
    <scope>NUCLEOTIDE SEQUENCE [LARGE SCALE GENOMIC DNA]</scope>
    <source>
        <strain evidence="4 5">PLHSN227</strain>
    </source>
</reference>
<dbReference type="Pfam" id="PF12146">
    <property type="entry name" value="Hydrolase_4"/>
    <property type="match status" value="1"/>
</dbReference>
<dbReference type="AlphaFoldDB" id="A0A507ZLU1"/>
<dbReference type="Gene3D" id="3.40.50.1820">
    <property type="entry name" value="alpha/beta hydrolase"/>
    <property type="match status" value="1"/>
</dbReference>
<evidence type="ECO:0000256" key="1">
    <source>
        <dbReference type="ARBA" id="ARBA00022801"/>
    </source>
</evidence>
<dbReference type="GO" id="GO:0004252">
    <property type="term" value="F:serine-type endopeptidase activity"/>
    <property type="evidence" value="ECO:0007669"/>
    <property type="project" value="InterPro"/>
</dbReference>
<dbReference type="InterPro" id="IPR022742">
    <property type="entry name" value="Hydrolase_4"/>
</dbReference>
<accession>A0A507ZLU1</accession>
<gene>
    <name evidence="4" type="ORF">FKR84_09315</name>
</gene>
<feature type="chain" id="PRO_5021403321" evidence="2">
    <location>
        <begin position="20"/>
        <end position="457"/>
    </location>
</feature>
<dbReference type="PROSITE" id="PS00708">
    <property type="entry name" value="PRO_ENDOPEP_SER"/>
    <property type="match status" value="1"/>
</dbReference>
<dbReference type="OrthoDB" id="9809549at2"/>
<dbReference type="GO" id="GO:0006508">
    <property type="term" value="P:proteolysis"/>
    <property type="evidence" value="ECO:0007669"/>
    <property type="project" value="InterPro"/>
</dbReference>
<feature type="signal peptide" evidence="2">
    <location>
        <begin position="1"/>
        <end position="19"/>
    </location>
</feature>
<dbReference type="InterPro" id="IPR002471">
    <property type="entry name" value="Pept_S9_AS"/>
</dbReference>
<dbReference type="InterPro" id="IPR053145">
    <property type="entry name" value="AB_hydrolase_Est10"/>
</dbReference>
<evidence type="ECO:0000313" key="5">
    <source>
        <dbReference type="Proteomes" id="UP000317169"/>
    </source>
</evidence>
<keyword evidence="1 4" id="KW-0378">Hydrolase</keyword>